<evidence type="ECO:0000256" key="14">
    <source>
        <dbReference type="HAMAP-Rule" id="MF_00154"/>
    </source>
</evidence>
<evidence type="ECO:0000256" key="1">
    <source>
        <dbReference type="ARBA" id="ARBA00004651"/>
    </source>
</evidence>
<keyword evidence="6 14" id="KW-0812">Transmembrane</keyword>
<protein>
    <recommendedName>
        <fullName evidence="11 14">Protoheme IX farnesyltransferase</fullName>
        <ecNumber evidence="3 14">2.5.1.141</ecNumber>
    </recommendedName>
    <alternativeName>
        <fullName evidence="12 14">Heme B farnesyltransferase</fullName>
    </alternativeName>
    <alternativeName>
        <fullName evidence="10 14">Heme O synthase</fullName>
    </alternativeName>
</protein>
<accession>A0ABV7E0T6</accession>
<dbReference type="Gene3D" id="1.10.357.140">
    <property type="entry name" value="UbiA prenyltransferase"/>
    <property type="match status" value="1"/>
</dbReference>
<evidence type="ECO:0000256" key="2">
    <source>
        <dbReference type="ARBA" id="ARBA00004919"/>
    </source>
</evidence>
<keyword evidence="9 14" id="KW-0472">Membrane</keyword>
<name>A0ABV7E0T6_9RHOB</name>
<evidence type="ECO:0000256" key="12">
    <source>
        <dbReference type="ARBA" id="ARBA00042475"/>
    </source>
</evidence>
<reference evidence="16" key="1">
    <citation type="journal article" date="2019" name="Int. J. Syst. Evol. Microbiol.">
        <title>The Global Catalogue of Microorganisms (GCM) 10K type strain sequencing project: providing services to taxonomists for standard genome sequencing and annotation.</title>
        <authorList>
            <consortium name="The Broad Institute Genomics Platform"/>
            <consortium name="The Broad Institute Genome Sequencing Center for Infectious Disease"/>
            <person name="Wu L."/>
            <person name="Ma J."/>
        </authorList>
    </citation>
    <scope>NUCLEOTIDE SEQUENCE [LARGE SCALE GENOMIC DNA]</scope>
    <source>
        <strain evidence="16">KCTC 62102</strain>
    </source>
</reference>
<evidence type="ECO:0000256" key="3">
    <source>
        <dbReference type="ARBA" id="ARBA00012292"/>
    </source>
</evidence>
<dbReference type="EC" id="2.5.1.141" evidence="3 14"/>
<comment type="subunit">
    <text evidence="14">Interacts with CtaA.</text>
</comment>
<sequence length="293" mass="31222">MRDAMTMTVSILKLRIGSFIALAALVGIMTGGSRLGWLEAAVFTLAVLGASGAAGAFNQYFERDTDRLMARTFNRPFASGRLKEGPIWPLTFTMLLAASIIMGWSVGGSLAAVLIFLGAFTYGVVYTLWLKKRTVWNVVIGGAAGSFALLAGAAAAADPFGPALGPVPILLAATLFLWTPPHFWALAALRQEDYRRAGIPMLPVVTGPETWGPVIFIHVAVLVVLSLGPVFYGLGPVYWLCAAGGGLWFLATSWRLTNQPSKQAARSTFRASLGQFALLSLGVVLDRGLAWAF</sequence>
<organism evidence="15 16">
    <name type="scientific">Tabrizicola soli</name>
    <dbReference type="NCBI Taxonomy" id="2185115"/>
    <lineage>
        <taxon>Bacteria</taxon>
        <taxon>Pseudomonadati</taxon>
        <taxon>Pseudomonadota</taxon>
        <taxon>Alphaproteobacteria</taxon>
        <taxon>Rhodobacterales</taxon>
        <taxon>Paracoccaceae</taxon>
        <taxon>Tabrizicola</taxon>
    </lineage>
</organism>
<keyword evidence="16" id="KW-1185">Reference proteome</keyword>
<feature type="transmembrane region" description="Helical" evidence="14">
    <location>
        <begin position="210"/>
        <end position="231"/>
    </location>
</feature>
<evidence type="ECO:0000256" key="5">
    <source>
        <dbReference type="ARBA" id="ARBA00022679"/>
    </source>
</evidence>
<keyword evidence="5 14" id="KW-0808">Transferase</keyword>
<feature type="transmembrane region" description="Helical" evidence="14">
    <location>
        <begin position="110"/>
        <end position="129"/>
    </location>
</feature>
<feature type="transmembrane region" description="Helical" evidence="14">
    <location>
        <begin position="37"/>
        <end position="61"/>
    </location>
</feature>
<dbReference type="GO" id="GO:0008495">
    <property type="term" value="F:protoheme IX farnesyltransferase activity"/>
    <property type="evidence" value="ECO:0007669"/>
    <property type="project" value="UniProtKB-EC"/>
</dbReference>
<dbReference type="Proteomes" id="UP001595445">
    <property type="component" value="Unassembled WGS sequence"/>
</dbReference>
<dbReference type="HAMAP" id="MF_00154">
    <property type="entry name" value="CyoE_CtaB"/>
    <property type="match status" value="1"/>
</dbReference>
<feature type="transmembrane region" description="Helical" evidence="14">
    <location>
        <begin position="237"/>
        <end position="256"/>
    </location>
</feature>
<evidence type="ECO:0000256" key="4">
    <source>
        <dbReference type="ARBA" id="ARBA00022475"/>
    </source>
</evidence>
<evidence type="ECO:0000256" key="6">
    <source>
        <dbReference type="ARBA" id="ARBA00022692"/>
    </source>
</evidence>
<comment type="miscellaneous">
    <text evidence="14">Carbon 2 of the heme B porphyrin ring is defined according to the Fischer nomenclature.</text>
</comment>
<comment type="caution">
    <text evidence="15">The sequence shown here is derived from an EMBL/GenBank/DDBJ whole genome shotgun (WGS) entry which is preliminary data.</text>
</comment>
<evidence type="ECO:0000256" key="8">
    <source>
        <dbReference type="ARBA" id="ARBA00023133"/>
    </source>
</evidence>
<dbReference type="PANTHER" id="PTHR43448:SF7">
    <property type="entry name" value="4-HYDROXYBENZOATE SOLANESYLTRANSFERASE"/>
    <property type="match status" value="1"/>
</dbReference>
<dbReference type="InterPro" id="IPR006369">
    <property type="entry name" value="Protohaem_IX_farnesylTrfase"/>
</dbReference>
<feature type="transmembrane region" description="Helical" evidence="14">
    <location>
        <begin position="87"/>
        <end position="104"/>
    </location>
</feature>
<dbReference type="Gene3D" id="1.20.120.1780">
    <property type="entry name" value="UbiA prenyltransferase"/>
    <property type="match status" value="1"/>
</dbReference>
<feature type="transmembrane region" description="Helical" evidence="14">
    <location>
        <begin position="136"/>
        <end position="157"/>
    </location>
</feature>
<feature type="transmembrane region" description="Helical" evidence="14">
    <location>
        <begin position="12"/>
        <end position="31"/>
    </location>
</feature>
<dbReference type="RefSeq" id="WP_197646230.1">
    <property type="nucleotide sequence ID" value="NZ_JAEACP010000017.1"/>
</dbReference>
<keyword evidence="7 14" id="KW-1133">Transmembrane helix</keyword>
<dbReference type="PROSITE" id="PS00943">
    <property type="entry name" value="UBIA"/>
    <property type="match status" value="1"/>
</dbReference>
<evidence type="ECO:0000256" key="7">
    <source>
        <dbReference type="ARBA" id="ARBA00022989"/>
    </source>
</evidence>
<dbReference type="PANTHER" id="PTHR43448">
    <property type="entry name" value="PROTOHEME IX FARNESYLTRANSFERASE, MITOCHONDRIAL"/>
    <property type="match status" value="1"/>
</dbReference>
<evidence type="ECO:0000256" key="11">
    <source>
        <dbReference type="ARBA" id="ARBA00040810"/>
    </source>
</evidence>
<comment type="catalytic activity">
    <reaction evidence="13 14">
        <text>heme b + (2E,6E)-farnesyl diphosphate + H2O = Fe(II)-heme o + diphosphate</text>
        <dbReference type="Rhea" id="RHEA:28070"/>
        <dbReference type="ChEBI" id="CHEBI:15377"/>
        <dbReference type="ChEBI" id="CHEBI:33019"/>
        <dbReference type="ChEBI" id="CHEBI:60344"/>
        <dbReference type="ChEBI" id="CHEBI:60530"/>
        <dbReference type="ChEBI" id="CHEBI:175763"/>
        <dbReference type="EC" id="2.5.1.141"/>
    </reaction>
</comment>
<evidence type="ECO:0000256" key="13">
    <source>
        <dbReference type="ARBA" id="ARBA00047690"/>
    </source>
</evidence>
<dbReference type="InterPro" id="IPR030470">
    <property type="entry name" value="UbiA_prenylTrfase_CS"/>
</dbReference>
<dbReference type="EMBL" id="JBHRSM010000052">
    <property type="protein sequence ID" value="MFC3088313.1"/>
    <property type="molecule type" value="Genomic_DNA"/>
</dbReference>
<feature type="transmembrane region" description="Helical" evidence="14">
    <location>
        <begin position="169"/>
        <end position="189"/>
    </location>
</feature>
<dbReference type="CDD" id="cd13957">
    <property type="entry name" value="PT_UbiA_Cox10"/>
    <property type="match status" value="1"/>
</dbReference>
<proteinExistence type="inferred from homology"/>
<evidence type="ECO:0000313" key="15">
    <source>
        <dbReference type="EMBL" id="MFC3088313.1"/>
    </source>
</evidence>
<evidence type="ECO:0000256" key="9">
    <source>
        <dbReference type="ARBA" id="ARBA00023136"/>
    </source>
</evidence>
<keyword evidence="8 14" id="KW-0350">Heme biosynthesis</keyword>
<gene>
    <name evidence="15" type="primary">cyoE</name>
    <name evidence="14" type="synonym">ctaB</name>
    <name evidence="15" type="ORF">ACFOD6_19920</name>
</gene>
<dbReference type="NCBIfam" id="TIGR01473">
    <property type="entry name" value="cyoE_ctaB"/>
    <property type="match status" value="1"/>
</dbReference>
<comment type="function">
    <text evidence="14">Converts heme B (protoheme IX) to heme O by substitution of the vinyl group on carbon 2 of heme B porphyrin ring with a hydroxyethyl farnesyl side group.</text>
</comment>
<comment type="similarity">
    <text evidence="14">Belongs to the UbiA prenyltransferase family. Protoheme IX farnesyltransferase subfamily.</text>
</comment>
<keyword evidence="4 14" id="KW-1003">Cell membrane</keyword>
<comment type="subcellular location">
    <subcellularLocation>
        <location evidence="1 14">Cell membrane</location>
        <topology evidence="1 14">Multi-pass membrane protein</topology>
    </subcellularLocation>
</comment>
<evidence type="ECO:0000256" key="10">
    <source>
        <dbReference type="ARBA" id="ARBA00030253"/>
    </source>
</evidence>
<dbReference type="InterPro" id="IPR044878">
    <property type="entry name" value="UbiA_sf"/>
</dbReference>
<dbReference type="InterPro" id="IPR000537">
    <property type="entry name" value="UbiA_prenyltransferase"/>
</dbReference>
<evidence type="ECO:0000313" key="16">
    <source>
        <dbReference type="Proteomes" id="UP001595445"/>
    </source>
</evidence>
<comment type="pathway">
    <text evidence="2 14">Porphyrin-containing compound metabolism; heme O biosynthesis; heme O from protoheme: step 1/1.</text>
</comment>
<dbReference type="Pfam" id="PF01040">
    <property type="entry name" value="UbiA"/>
    <property type="match status" value="1"/>
</dbReference>